<dbReference type="RefSeq" id="XP_070920933.1">
    <property type="nucleotide sequence ID" value="XM_071064832.1"/>
</dbReference>
<gene>
    <name evidence="2" type="ORF">MFIFM68171_09413</name>
</gene>
<evidence type="ECO:0000256" key="1">
    <source>
        <dbReference type="SAM" id="Phobius"/>
    </source>
</evidence>
<dbReference type="EMBL" id="BAAFSV010000005">
    <property type="protein sequence ID" value="GAB1319203.1"/>
    <property type="molecule type" value="Genomic_DNA"/>
</dbReference>
<reference evidence="2 3" key="1">
    <citation type="submission" date="2024-09" db="EMBL/GenBank/DDBJ databases">
        <title>Itraconazole resistance in Madurella fahalii resulting from another homologue of gene encoding cytochrome P450 14-alpha sterol demethylase (CYP51).</title>
        <authorList>
            <person name="Yoshioka I."/>
            <person name="Fahal A.H."/>
            <person name="Kaneko S."/>
            <person name="Yaguchi T."/>
        </authorList>
    </citation>
    <scope>NUCLEOTIDE SEQUENCE [LARGE SCALE GENOMIC DNA]</scope>
    <source>
        <strain evidence="2 3">IFM 68171</strain>
    </source>
</reference>
<feature type="transmembrane region" description="Helical" evidence="1">
    <location>
        <begin position="98"/>
        <end position="123"/>
    </location>
</feature>
<comment type="caution">
    <text evidence="2">The sequence shown here is derived from an EMBL/GenBank/DDBJ whole genome shotgun (WGS) entry which is preliminary data.</text>
</comment>
<keyword evidence="1" id="KW-1133">Transmembrane helix</keyword>
<keyword evidence="3" id="KW-1185">Reference proteome</keyword>
<organism evidence="2 3">
    <name type="scientific">Madurella fahalii</name>
    <dbReference type="NCBI Taxonomy" id="1157608"/>
    <lineage>
        <taxon>Eukaryota</taxon>
        <taxon>Fungi</taxon>
        <taxon>Dikarya</taxon>
        <taxon>Ascomycota</taxon>
        <taxon>Pezizomycotina</taxon>
        <taxon>Sordariomycetes</taxon>
        <taxon>Sordariomycetidae</taxon>
        <taxon>Sordariales</taxon>
        <taxon>Sordariales incertae sedis</taxon>
        <taxon>Madurella</taxon>
    </lineage>
</organism>
<dbReference type="SUPFAM" id="SSF89372">
    <property type="entry name" value="Fucose-specific lectin"/>
    <property type="match status" value="1"/>
</dbReference>
<dbReference type="Gene3D" id="2.120.10.70">
    <property type="entry name" value="Fucose-specific lectin"/>
    <property type="match status" value="1"/>
</dbReference>
<dbReference type="GeneID" id="98180155"/>
<proteinExistence type="predicted"/>
<name>A0ABQ0GN70_9PEZI</name>
<keyword evidence="1" id="KW-0812">Transmembrane</keyword>
<accession>A0ABQ0GN70</accession>
<sequence length="510" mass="55672">MAAPKDASSLGYSNLEVAPSSLLELKHSTGIEAVQEGYRYVYHHGYERDDKQAVGVALNPSSLAPEVVAGQHAPEVAEEKNIPLSSKPPTICGIRRKVFWIVMGVAAFLIVAAATGAGVGGYYASRSGRLPDNWTGPGNFTNSSSPTRAPFRNLSIAAMQWVERNGVSQYRVYYSPPASQDRARVLESAWSSDTRAWEVSLITDAGVDLIKPGTPIAASAGYYLTNTNNALLETVFFLQPDGAVVERQSVDRVWSNGISSRLYTASGASSLFSYWYQTFENPVQILATFFQELGANSLTVARYIERNRTDGGPWQRTRHSISIQDGSPIAAAPVGSRRDLRLYVGGTDGKMKQYPYNIETNVLESAVDTAFDLSPQTPLCVTMEDNRNWFSDDDLPQCARGTAGSFLTHLLLFASPDYQTLTLVSWNCSSGFVPQQNRIEKLLKPNRTYLGLTTTSASNLTFVGQSVYVLFDEGAGPQVEEWRVPSSGGYNPAEQNGAWSLLGNVPIEEL</sequence>
<evidence type="ECO:0000313" key="3">
    <source>
        <dbReference type="Proteomes" id="UP001628179"/>
    </source>
</evidence>
<dbReference type="Proteomes" id="UP001628179">
    <property type="component" value="Unassembled WGS sequence"/>
</dbReference>
<keyword evidence="1" id="KW-0472">Membrane</keyword>
<evidence type="ECO:0000313" key="2">
    <source>
        <dbReference type="EMBL" id="GAB1319203.1"/>
    </source>
</evidence>
<protein>
    <submittedName>
        <fullName evidence="2">Fucose-specific lectin</fullName>
    </submittedName>
</protein>